<protein>
    <recommendedName>
        <fullName evidence="5">Extracellular metal-dependent peptidase</fullName>
    </recommendedName>
</protein>
<accession>H5T944</accession>
<dbReference type="Pfam" id="PF17148">
    <property type="entry name" value="DUF5117"/>
    <property type="match status" value="1"/>
</dbReference>
<dbReference type="InterPro" id="IPR034032">
    <property type="entry name" value="Zn_MMP-like_bac"/>
</dbReference>
<dbReference type="SUPFAM" id="SSF55486">
    <property type="entry name" value="Metalloproteases ('zincins'), catalytic domain"/>
    <property type="match status" value="1"/>
</dbReference>
<evidence type="ECO:0008006" key="5">
    <source>
        <dbReference type="Google" id="ProtNLM"/>
    </source>
</evidence>
<dbReference type="Proteomes" id="UP000053586">
    <property type="component" value="Unassembled WGS sequence"/>
</dbReference>
<keyword evidence="4" id="KW-1185">Reference proteome</keyword>
<dbReference type="InterPro" id="IPR032534">
    <property type="entry name" value="EcxA_zinc-bd"/>
</dbReference>
<feature type="domain" description="DUF5117" evidence="2">
    <location>
        <begin position="86"/>
        <end position="278"/>
    </location>
</feature>
<dbReference type="STRING" id="56804.BAE46_08340"/>
<dbReference type="PANTHER" id="PTHR38478:SF1">
    <property type="entry name" value="ZINC DEPENDENT METALLOPROTEASE DOMAIN LIPOPROTEIN"/>
    <property type="match status" value="1"/>
</dbReference>
<evidence type="ECO:0000259" key="2">
    <source>
        <dbReference type="Pfam" id="PF17148"/>
    </source>
</evidence>
<dbReference type="EMBL" id="BAET01000007">
    <property type="protein sequence ID" value="GAB54821.1"/>
    <property type="molecule type" value="Genomic_DNA"/>
</dbReference>
<dbReference type="PANTHER" id="PTHR38478">
    <property type="entry name" value="PEPTIDASE M1A AND M12B"/>
    <property type="match status" value="1"/>
</dbReference>
<dbReference type="CDD" id="cd04276">
    <property type="entry name" value="ZnMc_MMP_like_2"/>
    <property type="match status" value="1"/>
</dbReference>
<reference evidence="3 4" key="2">
    <citation type="journal article" date="2017" name="Antonie Van Leeuwenhoek">
        <title>Rhizobium rhizosphaerae sp. nov., a novel species isolated from rice rhizosphere.</title>
        <authorList>
            <person name="Zhao J.J."/>
            <person name="Zhang J."/>
            <person name="Zhang R.J."/>
            <person name="Zhang C.W."/>
            <person name="Yin H.Q."/>
            <person name="Zhang X.X."/>
        </authorList>
    </citation>
    <scope>NUCLEOTIDE SEQUENCE [LARGE SCALE GENOMIC DNA]</scope>
    <source>
        <strain evidence="3 4">ACAM 611</strain>
    </source>
</reference>
<name>H5T944_9ALTE</name>
<organism evidence="3 4">
    <name type="scientific">Glaciecola punicea ACAM 611</name>
    <dbReference type="NCBI Taxonomy" id="1121923"/>
    <lineage>
        <taxon>Bacteria</taxon>
        <taxon>Pseudomonadati</taxon>
        <taxon>Pseudomonadota</taxon>
        <taxon>Gammaproteobacteria</taxon>
        <taxon>Alteromonadales</taxon>
        <taxon>Alteromonadaceae</taxon>
        <taxon>Glaciecola</taxon>
    </lineage>
</organism>
<evidence type="ECO:0000313" key="4">
    <source>
        <dbReference type="Proteomes" id="UP000053586"/>
    </source>
</evidence>
<dbReference type="InterPro" id="IPR033413">
    <property type="entry name" value="DUF5117"/>
</dbReference>
<feature type="domain" description="EcxA zinc-binding" evidence="1">
    <location>
        <begin position="410"/>
        <end position="714"/>
    </location>
</feature>
<dbReference type="Pfam" id="PF16313">
    <property type="entry name" value="DUF4953"/>
    <property type="match status" value="1"/>
</dbReference>
<evidence type="ECO:0000259" key="1">
    <source>
        <dbReference type="Pfam" id="PF16313"/>
    </source>
</evidence>
<proteinExistence type="predicted"/>
<gene>
    <name evidence="3" type="ORF">GPUN_0681</name>
</gene>
<reference evidence="3 4" key="1">
    <citation type="journal article" date="2012" name="J. Bacteriol.">
        <title>Genome sequence of proteorhodopsin-containing sea ice bacterium Glaciecola punicea ACAM 611T.</title>
        <authorList>
            <person name="Qin Q.-L."/>
            <person name="Xie B.-B."/>
            <person name="Shu Y.-L."/>
            <person name="Rong J.-C."/>
            <person name="Zhao D.-L."/>
            <person name="Zhang X.-Y."/>
            <person name="Chen X.-L."/>
            <person name="Zhou B.-C."/>
            <person name="Zhanga Y.-Z."/>
        </authorList>
    </citation>
    <scope>NUCLEOTIDE SEQUENCE [LARGE SCALE GENOMIC DNA]</scope>
    <source>
        <strain evidence="3 4">ACAM 611</strain>
    </source>
</reference>
<dbReference type="AlphaFoldDB" id="H5T944"/>
<sequence length="802" mass="89942">MTRFIQIIILVGLTVFALNVMSNVPDKPKDFIANKQILSGMIDIMHEPATDSVFLRLDKQQLSNTYIFQSSLPQGIGSNDIGLDRGQLGDTRLVKFERFGNKLLLNQLNTDYRAVTDNVAERKSIDEAFASSVIAGFEIVNETPTTVSINYTAFLLSDIHGIVDRLERIGQGAYSLDTARSGIYLPRTKAFTNNIELEALVTFGGSPKGQFIKDVTPDPKSVSVHLHHSFIALPDDNYQTRQFHPFSGYWKHSFMDYSVPIEADMEQAFIPRHRLAKKDPRAARSEAVEPIIYYLDPGIPEPVLSALKEGAMWWNEAFEAAGYINAFQVKVLPDGADPMDVNYNVIQWVHRATRGWSYGSSVIDPRTGEIIKGHVTLGSLRVRQDFLIATGFTAPYTSSSANELDDTSKELTLALDRIKQLSAHEVGHTLGIAHNFAASENDRASVMDYPHPLIELTNGKIDISTAYASGIGDWDKYVIAYGYQDFADKQEEPAALLALVKNAIDTGFLYKSDPDARISKRASANGHLWDNGKNAIAEFKRVSEVREFALNQFGSDNLPFNGNYSDLERRLVPVYYSHRYQLDALVKQISGVNYRYSVKQDQQAANVSFVDGKQQERALGLIIQSATADYLRLPQDLIAQIPPKAYGSQRTRESMPSRMGIAFDPITAAESISAHTLAILLQAERLNRLGFQHAMYTDIPSVTKVSTLVFNRLIKNNDPDRLSQRIKMVALSVFFDALANDELSPDAKLEMQNVLIDYQKWLKKYDDKLANRVLLKHVEHYWQHDKWPMAVVLKPMPPGSPI</sequence>
<evidence type="ECO:0000313" key="3">
    <source>
        <dbReference type="EMBL" id="GAB54821.1"/>
    </source>
</evidence>
<comment type="caution">
    <text evidence="3">The sequence shown here is derived from an EMBL/GenBank/DDBJ whole genome shotgun (WGS) entry which is preliminary data.</text>
</comment>
<dbReference type="eggNOG" id="COG1913">
    <property type="taxonomic scope" value="Bacteria"/>
</dbReference>